<proteinExistence type="predicted"/>
<dbReference type="AlphaFoldDB" id="A0A3S9N055"/>
<reference evidence="2 3" key="1">
    <citation type="submission" date="2018-12" db="EMBL/GenBank/DDBJ databases">
        <title>Complete genome of Nonlabens sp. MJ115.</title>
        <authorList>
            <person name="Choi H.S."/>
            <person name="Jung J."/>
        </authorList>
    </citation>
    <scope>NUCLEOTIDE SEQUENCE [LARGE SCALE GENOMIC DNA]</scope>
    <source>
        <strain evidence="2 3">MJ115</strain>
    </source>
</reference>
<name>A0A3S9N055_9FLAO</name>
<dbReference type="OrthoDB" id="1144194at2"/>
<dbReference type="PROSITE" id="PS51257">
    <property type="entry name" value="PROKAR_LIPOPROTEIN"/>
    <property type="match status" value="1"/>
</dbReference>
<dbReference type="Proteomes" id="UP000279600">
    <property type="component" value="Chromosome"/>
</dbReference>
<evidence type="ECO:0000313" key="3">
    <source>
        <dbReference type="Proteomes" id="UP000279600"/>
    </source>
</evidence>
<sequence length="129" mass="14215">MTSARYRGFALTGVVLIVIAVACWILDAPEQWAYIAAGLAVAAFTSLSLDSFTSANAISYSDKSATFKLLGQKSVGFTFSDVQEFELKEQGLLLKVQGLDVMKLSRKRYTDQSLKQLNTLLQDKTSKHE</sequence>
<keyword evidence="1" id="KW-0472">Membrane</keyword>
<dbReference type="EMBL" id="CP034549">
    <property type="protein sequence ID" value="AZQ44768.1"/>
    <property type="molecule type" value="Genomic_DNA"/>
</dbReference>
<accession>A0A3S9N055</accession>
<organism evidence="2 3">
    <name type="scientific">Nonlabens ponticola</name>
    <dbReference type="NCBI Taxonomy" id="2496866"/>
    <lineage>
        <taxon>Bacteria</taxon>
        <taxon>Pseudomonadati</taxon>
        <taxon>Bacteroidota</taxon>
        <taxon>Flavobacteriia</taxon>
        <taxon>Flavobacteriales</taxon>
        <taxon>Flavobacteriaceae</taxon>
        <taxon>Nonlabens</taxon>
    </lineage>
</organism>
<keyword evidence="1" id="KW-1133">Transmembrane helix</keyword>
<dbReference type="RefSeq" id="WP_126448483.1">
    <property type="nucleotide sequence ID" value="NZ_CP034549.1"/>
</dbReference>
<evidence type="ECO:0000256" key="1">
    <source>
        <dbReference type="SAM" id="Phobius"/>
    </source>
</evidence>
<feature type="transmembrane region" description="Helical" evidence="1">
    <location>
        <begin position="32"/>
        <end position="49"/>
    </location>
</feature>
<evidence type="ECO:0000313" key="2">
    <source>
        <dbReference type="EMBL" id="AZQ44768.1"/>
    </source>
</evidence>
<gene>
    <name evidence="2" type="ORF">EJ995_11180</name>
</gene>
<keyword evidence="3" id="KW-1185">Reference proteome</keyword>
<dbReference type="KEGG" id="noj:EJ995_11180"/>
<keyword evidence="1" id="KW-0812">Transmembrane</keyword>
<feature type="transmembrane region" description="Helical" evidence="1">
    <location>
        <begin position="7"/>
        <end position="26"/>
    </location>
</feature>
<protein>
    <submittedName>
        <fullName evidence="2">Uncharacterized protein</fullName>
    </submittedName>
</protein>